<protein>
    <submittedName>
        <fullName evidence="3">DegV family protein with EDD domain</fullName>
    </submittedName>
</protein>
<dbReference type="SUPFAM" id="SSF82549">
    <property type="entry name" value="DAK1/DegV-like"/>
    <property type="match status" value="1"/>
</dbReference>
<dbReference type="Gene3D" id="3.30.1180.10">
    <property type="match status" value="1"/>
</dbReference>
<dbReference type="InterPro" id="IPR003797">
    <property type="entry name" value="DegV"/>
</dbReference>
<keyword evidence="4" id="KW-1185">Reference proteome</keyword>
<dbReference type="RefSeq" id="WP_179530626.1">
    <property type="nucleotide sequence ID" value="NZ_BAAAPP010000012.1"/>
</dbReference>
<name>A0A7Y9YCI9_9ACTN</name>
<proteinExistence type="predicted"/>
<sequence>MSSPETRVVVVTDSTASLPAQVAAEHGVVVVPLQVVIGAEVLDEGADGATPERVAAALKEWTPVSTSRPSPAVMLEVYRRAAEEGATAIVSVHLSAQMSGTFESAQLAALEAPVPVVAVDSRQVGVATGYAALAAARAAADGATAEEAADAARDCAQRSSSLFYVDTLEYLRRGGRIGATAALLGGALAVKPLLRIDDGRVAPLERVRTSTRALARLEELAVTAAEELAGGLDPDVAVHLDVAVAHLANPDRAATLAQHLQERLGERLADATVSCGELGAVLGAHVGPGMIAVCVAPRGPVPGTEQGPGADPDEGPDEDREASTA</sequence>
<feature type="compositionally biased region" description="Acidic residues" evidence="2">
    <location>
        <begin position="311"/>
        <end position="325"/>
    </location>
</feature>
<evidence type="ECO:0000256" key="2">
    <source>
        <dbReference type="SAM" id="MobiDB-lite"/>
    </source>
</evidence>
<evidence type="ECO:0000313" key="4">
    <source>
        <dbReference type="Proteomes" id="UP000537326"/>
    </source>
</evidence>
<dbReference type="NCBIfam" id="TIGR00762">
    <property type="entry name" value="DegV"/>
    <property type="match status" value="1"/>
</dbReference>
<feature type="region of interest" description="Disordered" evidence="2">
    <location>
        <begin position="299"/>
        <end position="325"/>
    </location>
</feature>
<dbReference type="PROSITE" id="PS51482">
    <property type="entry name" value="DEGV"/>
    <property type="match status" value="1"/>
</dbReference>
<evidence type="ECO:0000313" key="3">
    <source>
        <dbReference type="EMBL" id="NYI09690.1"/>
    </source>
</evidence>
<comment type="caution">
    <text evidence="3">The sequence shown here is derived from an EMBL/GenBank/DDBJ whole genome shotgun (WGS) entry which is preliminary data.</text>
</comment>
<accession>A0A7Y9YCI9</accession>
<dbReference type="Proteomes" id="UP000537326">
    <property type="component" value="Unassembled WGS sequence"/>
</dbReference>
<dbReference type="AlphaFoldDB" id="A0A7Y9YCI9"/>
<evidence type="ECO:0000256" key="1">
    <source>
        <dbReference type="ARBA" id="ARBA00023121"/>
    </source>
</evidence>
<dbReference type="InterPro" id="IPR043168">
    <property type="entry name" value="DegV_C"/>
</dbReference>
<dbReference type="PANTHER" id="PTHR33434:SF2">
    <property type="entry name" value="FATTY ACID-BINDING PROTEIN TM_1468"/>
    <property type="match status" value="1"/>
</dbReference>
<organism evidence="3 4">
    <name type="scientific">Nocardioides marinus</name>
    <dbReference type="NCBI Taxonomy" id="374514"/>
    <lineage>
        <taxon>Bacteria</taxon>
        <taxon>Bacillati</taxon>
        <taxon>Actinomycetota</taxon>
        <taxon>Actinomycetes</taxon>
        <taxon>Propionibacteriales</taxon>
        <taxon>Nocardioidaceae</taxon>
        <taxon>Nocardioides</taxon>
    </lineage>
</organism>
<dbReference type="Gene3D" id="3.40.50.10170">
    <property type="match status" value="1"/>
</dbReference>
<dbReference type="EMBL" id="JACBZI010000001">
    <property type="protein sequence ID" value="NYI09690.1"/>
    <property type="molecule type" value="Genomic_DNA"/>
</dbReference>
<dbReference type="Pfam" id="PF02645">
    <property type="entry name" value="DegV"/>
    <property type="match status" value="1"/>
</dbReference>
<dbReference type="InterPro" id="IPR050270">
    <property type="entry name" value="DegV_domain_contain"/>
</dbReference>
<keyword evidence="1" id="KW-0446">Lipid-binding</keyword>
<dbReference type="GO" id="GO:0008289">
    <property type="term" value="F:lipid binding"/>
    <property type="evidence" value="ECO:0007669"/>
    <property type="project" value="UniProtKB-KW"/>
</dbReference>
<reference evidence="3 4" key="1">
    <citation type="submission" date="2020-07" db="EMBL/GenBank/DDBJ databases">
        <title>Sequencing the genomes of 1000 actinobacteria strains.</title>
        <authorList>
            <person name="Klenk H.-P."/>
        </authorList>
    </citation>
    <scope>NUCLEOTIDE SEQUENCE [LARGE SCALE GENOMIC DNA]</scope>
    <source>
        <strain evidence="3 4">DSM 18248</strain>
    </source>
</reference>
<dbReference type="PANTHER" id="PTHR33434">
    <property type="entry name" value="DEGV DOMAIN-CONTAINING PROTEIN DR_1986-RELATED"/>
    <property type="match status" value="1"/>
</dbReference>
<gene>
    <name evidence="3" type="ORF">BKA05_001205</name>
</gene>